<evidence type="ECO:0000313" key="10">
    <source>
        <dbReference type="EMBL" id="NYE21565.1"/>
    </source>
</evidence>
<evidence type="ECO:0000256" key="3">
    <source>
        <dbReference type="ARBA" id="ARBA00022525"/>
    </source>
</evidence>
<name>A0A7Y9KL57_9MICO</name>
<dbReference type="Gene3D" id="2.70.98.10">
    <property type="match status" value="2"/>
</dbReference>
<dbReference type="InterPro" id="IPR038970">
    <property type="entry name" value="Lyase_8"/>
</dbReference>
<evidence type="ECO:0000256" key="5">
    <source>
        <dbReference type="ARBA" id="ARBA00023239"/>
    </source>
</evidence>
<dbReference type="CDD" id="cd01083">
    <property type="entry name" value="GAG_Lyase"/>
    <property type="match status" value="1"/>
</dbReference>
<dbReference type="GO" id="GO:0016837">
    <property type="term" value="F:carbon-oxygen lyase activity, acting on polysaccharides"/>
    <property type="evidence" value="ECO:0007669"/>
    <property type="project" value="UniProtKB-ARBA"/>
</dbReference>
<keyword evidence="3" id="KW-0964">Secreted</keyword>
<dbReference type="Gene3D" id="2.60.220.10">
    <property type="entry name" value="Polysaccharide lyase family 8-like, C-terminal"/>
    <property type="match status" value="1"/>
</dbReference>
<accession>A0A7Y9KL57</accession>
<dbReference type="Pfam" id="PF02278">
    <property type="entry name" value="Lyase_8"/>
    <property type="match status" value="1"/>
</dbReference>
<sequence length="1462" mass="156493">MLLVGAISATATAPASAVDEYDELRAKLQNLLLGADEYTTPITDSDLLNKITAMDRAVSSCASPCNNGSGWWDSMNRDAANRTYLWLDQPFSASDGATLSRNMTASYSRLYPMITVYYTPGSQYFGNTTLLNDVVAALDWLFDNYYGTNPANDIPGGGWYDYQIGTPQVLTKIVTLMYDDLTPAQIANYMGAVERFTPTPQARTLAGSPIMTGTNLIDQALVVAFRGILVEDGTKLASARDSIGPVLAYVDPATQVGSSARDGFYEDGSFIQHTWFSYIGGYGVRLLYDVGVLLYILDGSTWAITDPNKVNAYRWITDSVEPFIYDTNIMDMTFARNNSFGVLGNPNAQPPVTAAGIIHALGMLMLSAPSTGAGLGSGYPSDPEAYYNGMVKYWLSKDADNKILAGAPLFTYFQFKQIIDDPSVSPRGELIKYKQFPAMDRAVHLRPGYGYGLSMSSNRTGNYESGNLNNVHGWYTGDGMTYLYDADARWQGFRFWETVNPYRMPGTTIDTQARTNTVSWKNYVSPNSWVGGTDLDGVYGVTGMDYLASGDLSLDGKTVATPSNLTAKKSWFMFDDEVVDLGGGITNSGQTGNGWDGALRRVETIIHNRKLNADGSNTITFDGTAFPTTLGTTETIAGANWFHVAGSTSGSSSSVGYYLPTATTIQATREARRGSLADINLALPTVYTIKPADDVYARENDPNHGIDPTLVVKNDGGGYTRETYLKFNLSGKVPSDVTFDSAVITLYPNTVGSTSNTITHTIELVSDTSWSESTLVWDNKPPSTALDPIVQWNVNSSQVNTPIQIDVTDALENALASHQSDVAFRIHASSPVDPGSTVTYSSRDSVNSQYHPTLTFNNYREYSTSNFATMWIDHGTNPTNANYGYVVLPGRSSTEVQQYAANPEVDILENSTSAQAVRENTLNAVGVNFWQDATKTVQVAGQDYLTVDRKASVMTREANGVLDLSISDPTQQNTGVVHVEVNRSAPGGIVSLDPGIAVTQFSPTIQMTVNVSGTHGKALKASFDLGSPTVPDAPVLDTPSFGDGTVTLNWANVNDATGYQVKYGTLPGTYTTTVPAESVSSPNRHTVTGLTNGTPYYFAVVASSAAGESVISNEQGAVPNRMQHPSVTLGAAADAHIQDGASAETNFGTSKTMTVKNDGVGFSRRSFVRFDLSSITGAITSAQVQLVPTTVGMTGITNQANLVLDNTWNETALTWNNQPAASATAIASWTVPEPGAPVTFDVTAEAQEALGVGGDNMISVLVSSPTNQGSNASASYGSRENSTAAYRPVLVVNPSNPHVSVGATADAFVRDGTYADTNYGADQQLYVKNDGTGYSRRAFVKFDLAGVTGGVTSATLRLVPTSTGAAGLSNQAYSVSDPNWSESILTWRSQPAGVTMVGSWTVPTAGTPVELDVTEQVRIAVANDSLLSIQLLSPTNQGAAGYVNYASKENPNTLYRPELVIN</sequence>
<keyword evidence="7" id="KW-0119">Carbohydrate metabolism</keyword>
<dbReference type="InterPro" id="IPR036116">
    <property type="entry name" value="FN3_sf"/>
</dbReference>
<protein>
    <recommendedName>
        <fullName evidence="9">Fibronectin type-III domain-containing protein</fullName>
    </recommendedName>
</protein>
<dbReference type="InterPro" id="IPR014718">
    <property type="entry name" value="GH-type_carb-bd"/>
</dbReference>
<dbReference type="InterPro" id="IPR055372">
    <property type="entry name" value="CBM96"/>
</dbReference>
<dbReference type="GO" id="GO:0000272">
    <property type="term" value="P:polysaccharide catabolic process"/>
    <property type="evidence" value="ECO:0007669"/>
    <property type="project" value="UniProtKB-KW"/>
</dbReference>
<dbReference type="NCBIfam" id="NF033679">
    <property type="entry name" value="DNRLRE_dom"/>
    <property type="match status" value="3"/>
</dbReference>
<dbReference type="InterPro" id="IPR011013">
    <property type="entry name" value="Gal_mutarotase_sf_dom"/>
</dbReference>
<keyword evidence="4" id="KW-0732">Signal</keyword>
<dbReference type="PANTHER" id="PTHR38481">
    <property type="entry name" value="HYALURONATE LYASE"/>
    <property type="match status" value="1"/>
</dbReference>
<keyword evidence="7" id="KW-0624">Polysaccharide degradation</keyword>
<dbReference type="Pfam" id="PF24517">
    <property type="entry name" value="CBM96"/>
    <property type="match status" value="3"/>
</dbReference>
<dbReference type="GO" id="GO:0030246">
    <property type="term" value="F:carbohydrate binding"/>
    <property type="evidence" value="ECO:0007669"/>
    <property type="project" value="InterPro"/>
</dbReference>
<dbReference type="Pfam" id="PF00041">
    <property type="entry name" value="fn3"/>
    <property type="match status" value="1"/>
</dbReference>
<dbReference type="InterPro" id="IPR011071">
    <property type="entry name" value="Lyase_8-like_C"/>
</dbReference>
<dbReference type="GO" id="GO:0016798">
    <property type="term" value="F:hydrolase activity, acting on glycosyl bonds"/>
    <property type="evidence" value="ECO:0007669"/>
    <property type="project" value="UniProtKB-KW"/>
</dbReference>
<feature type="active site" evidence="8">
    <location>
        <position position="336"/>
    </location>
</feature>
<dbReference type="Pfam" id="PF08124">
    <property type="entry name" value="Lyase_8_N"/>
    <property type="match status" value="1"/>
</dbReference>
<evidence type="ECO:0000313" key="11">
    <source>
        <dbReference type="Proteomes" id="UP000576969"/>
    </source>
</evidence>
<dbReference type="SUPFAM" id="SSF48230">
    <property type="entry name" value="Chondroitin AC/alginate lyase"/>
    <property type="match status" value="1"/>
</dbReference>
<gene>
    <name evidence="10" type="ORF">BJ991_003593</name>
</gene>
<dbReference type="InterPro" id="IPR013783">
    <property type="entry name" value="Ig-like_fold"/>
</dbReference>
<dbReference type="SUPFAM" id="SSF49265">
    <property type="entry name" value="Fibronectin type III"/>
    <property type="match status" value="1"/>
</dbReference>
<dbReference type="PANTHER" id="PTHR38481:SF1">
    <property type="entry name" value="HYALURONATE LYASE"/>
    <property type="match status" value="1"/>
</dbReference>
<evidence type="ECO:0000256" key="4">
    <source>
        <dbReference type="ARBA" id="ARBA00022729"/>
    </source>
</evidence>
<organism evidence="10 11">
    <name type="scientific">Microbacterium immunditiarum</name>
    <dbReference type="NCBI Taxonomy" id="337480"/>
    <lineage>
        <taxon>Bacteria</taxon>
        <taxon>Bacillati</taxon>
        <taxon>Actinomycetota</taxon>
        <taxon>Actinomycetes</taxon>
        <taxon>Micrococcales</taxon>
        <taxon>Microbacteriaceae</taxon>
        <taxon>Microbacterium</taxon>
    </lineage>
</organism>
<dbReference type="CDD" id="cd00063">
    <property type="entry name" value="FN3"/>
    <property type="match status" value="1"/>
</dbReference>
<dbReference type="Gene3D" id="2.60.40.10">
    <property type="entry name" value="Immunoglobulins"/>
    <property type="match status" value="1"/>
</dbReference>
<dbReference type="InterPro" id="IPR003961">
    <property type="entry name" value="FN3_dom"/>
</dbReference>
<reference evidence="10 11" key="1">
    <citation type="submission" date="2020-07" db="EMBL/GenBank/DDBJ databases">
        <title>Sequencing the genomes of 1000 actinobacteria strains.</title>
        <authorList>
            <person name="Klenk H.-P."/>
        </authorList>
    </citation>
    <scope>NUCLEOTIDE SEQUENCE [LARGE SCALE GENOMIC DNA]</scope>
    <source>
        <strain evidence="10 11">DSM 24662</strain>
    </source>
</reference>
<dbReference type="SUPFAM" id="SSF49863">
    <property type="entry name" value="Hyaluronate lyase-like, C-terminal domain"/>
    <property type="match status" value="1"/>
</dbReference>
<dbReference type="PROSITE" id="PS50853">
    <property type="entry name" value="FN3"/>
    <property type="match status" value="1"/>
</dbReference>
<keyword evidence="6" id="KW-0326">Glycosidase</keyword>
<dbReference type="InterPro" id="IPR008929">
    <property type="entry name" value="Chondroitin_lyas"/>
</dbReference>
<evidence type="ECO:0000259" key="9">
    <source>
        <dbReference type="PROSITE" id="PS50853"/>
    </source>
</evidence>
<comment type="similarity">
    <text evidence="2">Belongs to the polysaccharide lyase 8 family.</text>
</comment>
<feature type="active site" evidence="8">
    <location>
        <position position="273"/>
    </location>
</feature>
<keyword evidence="11" id="KW-1185">Reference proteome</keyword>
<feature type="active site" evidence="8">
    <location>
        <position position="282"/>
    </location>
</feature>
<comment type="subcellular location">
    <subcellularLocation>
        <location evidence="1">Secreted</location>
    </subcellularLocation>
</comment>
<dbReference type="GO" id="GO:0005576">
    <property type="term" value="C:extracellular region"/>
    <property type="evidence" value="ECO:0007669"/>
    <property type="project" value="UniProtKB-SubCell"/>
</dbReference>
<dbReference type="RefSeq" id="WP_179492265.1">
    <property type="nucleotide sequence ID" value="NZ_JACCBV010000001.1"/>
</dbReference>
<evidence type="ECO:0000256" key="7">
    <source>
        <dbReference type="ARBA" id="ARBA00023326"/>
    </source>
</evidence>
<evidence type="ECO:0000256" key="1">
    <source>
        <dbReference type="ARBA" id="ARBA00004613"/>
    </source>
</evidence>
<dbReference type="SUPFAM" id="SSF74650">
    <property type="entry name" value="Galactose mutarotase-like"/>
    <property type="match status" value="2"/>
</dbReference>
<feature type="domain" description="Fibronectin type-III" evidence="9">
    <location>
        <begin position="1030"/>
        <end position="1125"/>
    </location>
</feature>
<dbReference type="EMBL" id="JACCBV010000001">
    <property type="protein sequence ID" value="NYE21565.1"/>
    <property type="molecule type" value="Genomic_DNA"/>
</dbReference>
<comment type="caution">
    <text evidence="10">The sequence shown here is derived from an EMBL/GenBank/DDBJ whole genome shotgun (WGS) entry which is preliminary data.</text>
</comment>
<dbReference type="InterPro" id="IPR012970">
    <property type="entry name" value="Lyase_8_alpha_N"/>
</dbReference>
<dbReference type="Proteomes" id="UP000576969">
    <property type="component" value="Unassembled WGS sequence"/>
</dbReference>
<dbReference type="SMART" id="SM00060">
    <property type="entry name" value="FN3"/>
    <property type="match status" value="1"/>
</dbReference>
<dbReference type="Gene3D" id="1.50.10.100">
    <property type="entry name" value="Chondroitin AC/alginate lyase"/>
    <property type="match status" value="1"/>
</dbReference>
<evidence type="ECO:0000256" key="2">
    <source>
        <dbReference type="ARBA" id="ARBA00006699"/>
    </source>
</evidence>
<proteinExistence type="inferred from homology"/>
<keyword evidence="5" id="KW-0456">Lyase</keyword>
<dbReference type="Pfam" id="PF02884">
    <property type="entry name" value="Lyase_8_C"/>
    <property type="match status" value="1"/>
</dbReference>
<dbReference type="InterPro" id="IPR004103">
    <property type="entry name" value="Lyase_8_C"/>
</dbReference>
<evidence type="ECO:0000256" key="8">
    <source>
        <dbReference type="PIRSR" id="PIRSR638970-1"/>
    </source>
</evidence>
<dbReference type="InterPro" id="IPR003159">
    <property type="entry name" value="Lyase_8_central_dom"/>
</dbReference>
<evidence type="ECO:0000256" key="6">
    <source>
        <dbReference type="ARBA" id="ARBA00023295"/>
    </source>
</evidence>
<keyword evidence="6" id="KW-0378">Hydrolase</keyword>